<dbReference type="Pfam" id="PF06985">
    <property type="entry name" value="HET"/>
    <property type="match status" value="1"/>
</dbReference>
<proteinExistence type="predicted"/>
<name>A0AAN7CF14_9PEZI</name>
<evidence type="ECO:0000313" key="3">
    <source>
        <dbReference type="Proteomes" id="UP001303760"/>
    </source>
</evidence>
<sequence>MCMTPRRPEPDETNERAALIFADKLLSHCRSEHNCAISVGAHDDDIELVCSGTLRAQYVCLSHCWGSRQPLKTTKKTLRSHLRKIPWESLPNTFRDAIRFTRALGIPYIWIDSLCIIQDDRHDWLRESQKVARIFQNCYLTVAATAGADGRAGLYTYRGARSTPVTTTTVDGRAQTVFVRAVPNHMDKWASNRFNRKDFPLLTRGWVLQERILSPRVLHFGSRELLWECNKESYCQCGTQQSDEHEFTKPALHAQKHSDIHGDMQHYWRDLVEEYSRLSLTRSSDKLPAIAGLASDVSSHRGGAQYLAEGYFGNDPRYAERSYRRTRWRAPSWSWASIDGTIMRPQMKPSSLTNEQSFKTISKIILKSDA</sequence>
<reference evidence="2" key="2">
    <citation type="submission" date="2023-05" db="EMBL/GenBank/DDBJ databases">
        <authorList>
            <consortium name="Lawrence Berkeley National Laboratory"/>
            <person name="Steindorff A."/>
            <person name="Hensen N."/>
            <person name="Bonometti L."/>
            <person name="Westerberg I."/>
            <person name="Brannstrom I.O."/>
            <person name="Guillou S."/>
            <person name="Cros-Aarteil S."/>
            <person name="Calhoun S."/>
            <person name="Haridas S."/>
            <person name="Kuo A."/>
            <person name="Mondo S."/>
            <person name="Pangilinan J."/>
            <person name="Riley R."/>
            <person name="Labutti K."/>
            <person name="Andreopoulos B."/>
            <person name="Lipzen A."/>
            <person name="Chen C."/>
            <person name="Yanf M."/>
            <person name="Daum C."/>
            <person name="Ng V."/>
            <person name="Clum A."/>
            <person name="Ohm R."/>
            <person name="Martin F."/>
            <person name="Silar P."/>
            <person name="Natvig D."/>
            <person name="Lalanne C."/>
            <person name="Gautier V."/>
            <person name="Ament-Velasquez S.L."/>
            <person name="Kruys A."/>
            <person name="Hutchinson M.I."/>
            <person name="Powell A.J."/>
            <person name="Barry K."/>
            <person name="Miller A.N."/>
            <person name="Grigoriev I.V."/>
            <person name="Debuchy R."/>
            <person name="Gladieux P."/>
            <person name="Thoren M.H."/>
            <person name="Johannesson H."/>
        </authorList>
    </citation>
    <scope>NUCLEOTIDE SEQUENCE</scope>
    <source>
        <strain evidence="2">CBS 532.94</strain>
    </source>
</reference>
<keyword evidence="3" id="KW-1185">Reference proteome</keyword>
<evidence type="ECO:0000313" key="2">
    <source>
        <dbReference type="EMBL" id="KAK4239753.1"/>
    </source>
</evidence>
<accession>A0AAN7CF14</accession>
<organism evidence="2 3">
    <name type="scientific">Achaetomium macrosporum</name>
    <dbReference type="NCBI Taxonomy" id="79813"/>
    <lineage>
        <taxon>Eukaryota</taxon>
        <taxon>Fungi</taxon>
        <taxon>Dikarya</taxon>
        <taxon>Ascomycota</taxon>
        <taxon>Pezizomycotina</taxon>
        <taxon>Sordariomycetes</taxon>
        <taxon>Sordariomycetidae</taxon>
        <taxon>Sordariales</taxon>
        <taxon>Chaetomiaceae</taxon>
        <taxon>Achaetomium</taxon>
    </lineage>
</organism>
<protein>
    <submittedName>
        <fullName evidence="2">Heterokaryon incompatibility protein-domain-containing protein</fullName>
    </submittedName>
</protein>
<reference evidence="2" key="1">
    <citation type="journal article" date="2023" name="Mol. Phylogenet. Evol.">
        <title>Genome-scale phylogeny and comparative genomics of the fungal order Sordariales.</title>
        <authorList>
            <person name="Hensen N."/>
            <person name="Bonometti L."/>
            <person name="Westerberg I."/>
            <person name="Brannstrom I.O."/>
            <person name="Guillou S."/>
            <person name="Cros-Aarteil S."/>
            <person name="Calhoun S."/>
            <person name="Haridas S."/>
            <person name="Kuo A."/>
            <person name="Mondo S."/>
            <person name="Pangilinan J."/>
            <person name="Riley R."/>
            <person name="LaButti K."/>
            <person name="Andreopoulos B."/>
            <person name="Lipzen A."/>
            <person name="Chen C."/>
            <person name="Yan M."/>
            <person name="Daum C."/>
            <person name="Ng V."/>
            <person name="Clum A."/>
            <person name="Steindorff A."/>
            <person name="Ohm R.A."/>
            <person name="Martin F."/>
            <person name="Silar P."/>
            <person name="Natvig D.O."/>
            <person name="Lalanne C."/>
            <person name="Gautier V."/>
            <person name="Ament-Velasquez S.L."/>
            <person name="Kruys A."/>
            <person name="Hutchinson M.I."/>
            <person name="Powell A.J."/>
            <person name="Barry K."/>
            <person name="Miller A.N."/>
            <person name="Grigoriev I.V."/>
            <person name="Debuchy R."/>
            <person name="Gladieux P."/>
            <person name="Hiltunen Thoren M."/>
            <person name="Johannesson H."/>
        </authorList>
    </citation>
    <scope>NUCLEOTIDE SEQUENCE</scope>
    <source>
        <strain evidence="2">CBS 532.94</strain>
    </source>
</reference>
<dbReference type="InterPro" id="IPR010730">
    <property type="entry name" value="HET"/>
</dbReference>
<gene>
    <name evidence="2" type="ORF">C8A03DRAFT_42683</name>
</gene>
<dbReference type="PANTHER" id="PTHR33112:SF16">
    <property type="entry name" value="HETEROKARYON INCOMPATIBILITY DOMAIN-CONTAINING PROTEIN"/>
    <property type="match status" value="1"/>
</dbReference>
<dbReference type="Proteomes" id="UP001303760">
    <property type="component" value="Unassembled WGS sequence"/>
</dbReference>
<dbReference type="EMBL" id="MU860056">
    <property type="protein sequence ID" value="KAK4239753.1"/>
    <property type="molecule type" value="Genomic_DNA"/>
</dbReference>
<dbReference type="AlphaFoldDB" id="A0AAN7CF14"/>
<evidence type="ECO:0000259" key="1">
    <source>
        <dbReference type="Pfam" id="PF06985"/>
    </source>
</evidence>
<feature type="domain" description="Heterokaryon incompatibility" evidence="1">
    <location>
        <begin position="58"/>
        <end position="210"/>
    </location>
</feature>
<comment type="caution">
    <text evidence="2">The sequence shown here is derived from an EMBL/GenBank/DDBJ whole genome shotgun (WGS) entry which is preliminary data.</text>
</comment>
<dbReference type="PANTHER" id="PTHR33112">
    <property type="entry name" value="DOMAIN PROTEIN, PUTATIVE-RELATED"/>
    <property type="match status" value="1"/>
</dbReference>